<name>B6T5G3_MAIZE</name>
<feature type="transmembrane region" description="Helical" evidence="1">
    <location>
        <begin position="81"/>
        <end position="101"/>
    </location>
</feature>
<sequence length="130" mass="14761">MQREREGRVHQPRVTLPQCNLVHILNEETWSGRLKSFSGTIWCALPQIFWQSYVSSVGSLTLLMASYSFKPSKLSRMRRAIIGVLHVLAHFTATLLLMLLLELGTEICIRDHLLTSSGMPCHLVLPKFLS</sequence>
<evidence type="ECO:0000256" key="1">
    <source>
        <dbReference type="SAM" id="Phobius"/>
    </source>
</evidence>
<organism evidence="2">
    <name type="scientific">Zea mays</name>
    <name type="common">Maize</name>
    <dbReference type="NCBI Taxonomy" id="4577"/>
    <lineage>
        <taxon>Eukaryota</taxon>
        <taxon>Viridiplantae</taxon>
        <taxon>Streptophyta</taxon>
        <taxon>Embryophyta</taxon>
        <taxon>Tracheophyta</taxon>
        <taxon>Spermatophyta</taxon>
        <taxon>Magnoliopsida</taxon>
        <taxon>Liliopsida</taxon>
        <taxon>Poales</taxon>
        <taxon>Poaceae</taxon>
        <taxon>PACMAD clade</taxon>
        <taxon>Panicoideae</taxon>
        <taxon>Andropogonodae</taxon>
        <taxon>Andropogoneae</taxon>
        <taxon>Tripsacinae</taxon>
        <taxon>Zea</taxon>
    </lineage>
</organism>
<dbReference type="EMBL" id="EU960228">
    <property type="protein sequence ID" value="ACG32346.1"/>
    <property type="molecule type" value="mRNA"/>
</dbReference>
<dbReference type="AlphaFoldDB" id="B6T5G3"/>
<evidence type="ECO:0000313" key="2">
    <source>
        <dbReference type="EMBL" id="ACG32346.1"/>
    </source>
</evidence>
<dbReference type="PANTHER" id="PTHR34211">
    <property type="entry name" value="CALCINEURIN-LIKE METALLO-PHOSPHOESTERASE SUPERFAMILY PROTEIN"/>
    <property type="match status" value="1"/>
</dbReference>
<keyword evidence="1" id="KW-0812">Transmembrane</keyword>
<proteinExistence type="evidence at transcript level"/>
<reference evidence="2" key="1">
    <citation type="journal article" date="2009" name="Plant Mol. Biol.">
        <title>Insights into corn genes derived from large-scale cDNA sequencing.</title>
        <authorList>
            <person name="Alexandrov N.N."/>
            <person name="Brover V.V."/>
            <person name="Freidin S."/>
            <person name="Troukhan M.E."/>
            <person name="Tatarinova T.V."/>
            <person name="Zhang H."/>
            <person name="Swaller T.J."/>
            <person name="Lu Y.P."/>
            <person name="Bouck J."/>
            <person name="Flavell R.B."/>
            <person name="Feldmann K.A."/>
        </authorList>
    </citation>
    <scope>NUCLEOTIDE SEQUENCE</scope>
</reference>
<accession>B6T5G3</accession>
<dbReference type="PANTHER" id="PTHR34211:SF6">
    <property type="entry name" value="OS07G0106000 PROTEIN"/>
    <property type="match status" value="1"/>
</dbReference>
<keyword evidence="1" id="KW-0472">Membrane</keyword>
<keyword evidence="1" id="KW-1133">Transmembrane helix</keyword>
<protein>
    <submittedName>
        <fullName evidence="2">Uncharacterized protein</fullName>
    </submittedName>
</protein>